<feature type="region of interest" description="Disordered" evidence="9">
    <location>
        <begin position="299"/>
        <end position="339"/>
    </location>
</feature>
<dbReference type="GeneID" id="63681733"/>
<dbReference type="GO" id="GO:0007059">
    <property type="term" value="P:chromosome segregation"/>
    <property type="evidence" value="ECO:0007669"/>
    <property type="project" value="UniProtKB-KW"/>
</dbReference>
<feature type="domain" description="GINS subunit" evidence="10">
    <location>
        <begin position="198"/>
        <end position="297"/>
    </location>
</feature>
<dbReference type="Proteomes" id="UP000031575">
    <property type="component" value="Unassembled WGS sequence"/>
</dbReference>
<sequence>MASSFPPGLLPAEVAFVCEMEHVTVVPRQRLDPIPLLGGATPQLRPPYRAVLPLWLALLLKRQRRASIVAPPWLHPASLRELVVLETKNQTPDDPAAERDNQRHGTQGFEDGGDDGDDGDGTRVKFAPPPPPPVRADGAGNARRVNGQHGHYGDRGQRGQHNGQSVHGFVGDPLLGAPISLSPPFLPSCTADAPAGYLPYHWFEVAEILLAHAPDDLPAPVGEVRALLRDLAEARAAKVRHLATVAAAGPDAVAARAQHPLARKPAPAIVNLRGIGAMELAEARGLVAAVHDGVRKLGAAAEASRRDEEDLMGGAGGARGAAGAYDDDDDDDDEDEDMI</sequence>
<dbReference type="Gene3D" id="3.40.5.50">
    <property type="match status" value="1"/>
</dbReference>
<dbReference type="GO" id="GO:0000811">
    <property type="term" value="C:GINS complex"/>
    <property type="evidence" value="ECO:0007669"/>
    <property type="project" value="TreeGrafter"/>
</dbReference>
<dbReference type="PANTHER" id="PTHR12772">
    <property type="entry name" value="DNA REPLICATION COMPLEX GINS PROTEIN PSF2"/>
    <property type="match status" value="1"/>
</dbReference>
<proteinExistence type="inferred from homology"/>
<comment type="similarity">
    <text evidence="2">Belongs to the GINS2/PSF2 family.</text>
</comment>
<comment type="subcellular location">
    <subcellularLocation>
        <location evidence="1">Nucleus</location>
    </subcellularLocation>
</comment>
<dbReference type="EMBL" id="AWTV01000011">
    <property type="protein sequence ID" value="KIH86509.1"/>
    <property type="molecule type" value="Genomic_DNA"/>
</dbReference>
<evidence type="ECO:0000256" key="2">
    <source>
        <dbReference type="ARBA" id="ARBA00010565"/>
    </source>
</evidence>
<gene>
    <name evidence="12" type="ORF">SPBR_08574</name>
</gene>
<name>A0A0C2EK94_9PEZI</name>
<keyword evidence="5" id="KW-0235">DNA replication</keyword>
<keyword evidence="7" id="KW-0539">Nucleus</keyword>
<dbReference type="OrthoDB" id="1938138at2759"/>
<dbReference type="CDD" id="cd21694">
    <property type="entry name" value="GINS_B_Psf2"/>
    <property type="match status" value="1"/>
</dbReference>
<dbReference type="GO" id="GO:0006260">
    <property type="term" value="P:DNA replication"/>
    <property type="evidence" value="ECO:0007669"/>
    <property type="project" value="UniProtKB-KW"/>
</dbReference>
<evidence type="ECO:0000256" key="9">
    <source>
        <dbReference type="SAM" id="MobiDB-lite"/>
    </source>
</evidence>
<evidence type="ECO:0000256" key="4">
    <source>
        <dbReference type="ARBA" id="ARBA00015139"/>
    </source>
</evidence>
<evidence type="ECO:0000259" key="10">
    <source>
        <dbReference type="Pfam" id="PF05916"/>
    </source>
</evidence>
<dbReference type="SUPFAM" id="SSF158573">
    <property type="entry name" value="GINS helical bundle-like"/>
    <property type="match status" value="1"/>
</dbReference>
<dbReference type="HOGENOM" id="CLU_078274_0_0_1"/>
<keyword evidence="6" id="KW-0159">Chromosome partition</keyword>
<evidence type="ECO:0000256" key="7">
    <source>
        <dbReference type="ARBA" id="ARBA00023242"/>
    </source>
</evidence>
<dbReference type="FunFam" id="3.40.5.50:FF:000001">
    <property type="entry name" value="DNA replication complex GINS protein PSF2"/>
    <property type="match status" value="1"/>
</dbReference>
<dbReference type="CDD" id="cd11712">
    <property type="entry name" value="GINS_A_psf2"/>
    <property type="match status" value="1"/>
</dbReference>
<dbReference type="Pfam" id="PF05916">
    <property type="entry name" value="Sld5"/>
    <property type="match status" value="1"/>
</dbReference>
<evidence type="ECO:0000256" key="8">
    <source>
        <dbReference type="ARBA" id="ARBA00025163"/>
    </source>
</evidence>
<evidence type="ECO:0000256" key="3">
    <source>
        <dbReference type="ARBA" id="ARBA00013969"/>
    </source>
</evidence>
<evidence type="ECO:0000259" key="11">
    <source>
        <dbReference type="Pfam" id="PF25005"/>
    </source>
</evidence>
<dbReference type="Gene3D" id="1.20.58.1020">
    <property type="match status" value="1"/>
</dbReference>
<reference evidence="12 13" key="1">
    <citation type="journal article" date="2014" name="BMC Genomics">
        <title>Comparative genomics of the major fungal agents of human and animal Sporotrichosis: Sporothrix schenckii and Sporothrix brasiliensis.</title>
        <authorList>
            <person name="Teixeira M.M."/>
            <person name="de Almeida L.G."/>
            <person name="Kubitschek-Barreira P."/>
            <person name="Alves F.L."/>
            <person name="Kioshima E.S."/>
            <person name="Abadio A.K."/>
            <person name="Fernandes L."/>
            <person name="Derengowski L.S."/>
            <person name="Ferreira K.S."/>
            <person name="Souza R.C."/>
            <person name="Ruiz J.C."/>
            <person name="de Andrade N.C."/>
            <person name="Paes H.C."/>
            <person name="Nicola A.M."/>
            <person name="Albuquerque P."/>
            <person name="Gerber A.L."/>
            <person name="Martins V.P."/>
            <person name="Peconick L.D."/>
            <person name="Neto A.V."/>
            <person name="Chaucanez C.B."/>
            <person name="Silva P.A."/>
            <person name="Cunha O.L."/>
            <person name="de Oliveira F.F."/>
            <person name="dos Santos T.C."/>
            <person name="Barros A.L."/>
            <person name="Soares M.A."/>
            <person name="de Oliveira L.M."/>
            <person name="Marini M.M."/>
            <person name="Villalobos-Duno H."/>
            <person name="Cunha M.M."/>
            <person name="de Hoog S."/>
            <person name="da Silveira J.F."/>
            <person name="Henrissat B."/>
            <person name="Nino-Vega G.A."/>
            <person name="Cisalpino P.S."/>
            <person name="Mora-Montes H.M."/>
            <person name="Almeida S.R."/>
            <person name="Stajich J.E."/>
            <person name="Lopes-Bezerra L.M."/>
            <person name="Vasconcelos A.T."/>
            <person name="Felipe M.S."/>
        </authorList>
    </citation>
    <scope>NUCLEOTIDE SEQUENCE [LARGE SCALE GENOMIC DNA]</scope>
    <source>
        <strain evidence="12 13">5110</strain>
    </source>
</reference>
<evidence type="ECO:0000256" key="1">
    <source>
        <dbReference type="ARBA" id="ARBA00004123"/>
    </source>
</evidence>
<dbReference type="PANTHER" id="PTHR12772:SF0">
    <property type="entry name" value="DNA REPLICATION COMPLEX GINS PROTEIN PSF2"/>
    <property type="match status" value="1"/>
</dbReference>
<dbReference type="InterPro" id="IPR007257">
    <property type="entry name" value="GINS_Psf2"/>
</dbReference>
<keyword evidence="13" id="KW-1185">Reference proteome</keyword>
<comment type="caution">
    <text evidence="12">The sequence shown here is derived from an EMBL/GenBank/DDBJ whole genome shotgun (WGS) entry which is preliminary data.</text>
</comment>
<protein>
    <recommendedName>
        <fullName evidence="4">DNA replication complex GINS protein PSF2</fullName>
    </recommendedName>
    <alternativeName>
        <fullName evidence="3">DNA replication complex GINS protein psf2</fullName>
    </alternativeName>
</protein>
<evidence type="ECO:0000313" key="12">
    <source>
        <dbReference type="EMBL" id="KIH86509.1"/>
    </source>
</evidence>
<dbReference type="Pfam" id="PF25005">
    <property type="entry name" value="PSF2_N"/>
    <property type="match status" value="1"/>
</dbReference>
<comment type="function">
    <text evidence="8">The GINS complex plays an essential role in the initiation of DNA replication. Has a role in chromosome segregation.</text>
</comment>
<evidence type="ECO:0000256" key="6">
    <source>
        <dbReference type="ARBA" id="ARBA00022829"/>
    </source>
</evidence>
<dbReference type="SUPFAM" id="SSF160059">
    <property type="entry name" value="PriA/YqbF domain"/>
    <property type="match status" value="1"/>
</dbReference>
<dbReference type="GO" id="GO:0000727">
    <property type="term" value="P:double-strand break repair via break-induced replication"/>
    <property type="evidence" value="ECO:0007669"/>
    <property type="project" value="TreeGrafter"/>
</dbReference>
<dbReference type="AlphaFoldDB" id="A0A0C2EK94"/>
<feature type="compositionally biased region" description="Acidic residues" evidence="9">
    <location>
        <begin position="325"/>
        <end position="339"/>
    </location>
</feature>
<dbReference type="InterPro" id="IPR021151">
    <property type="entry name" value="GINS_A"/>
</dbReference>
<evidence type="ECO:0000313" key="13">
    <source>
        <dbReference type="Proteomes" id="UP000031575"/>
    </source>
</evidence>
<dbReference type="RefSeq" id="XP_040614519.1">
    <property type="nucleotide sequence ID" value="XM_040766812.1"/>
</dbReference>
<feature type="region of interest" description="Disordered" evidence="9">
    <location>
        <begin position="90"/>
        <end position="169"/>
    </location>
</feature>
<organism evidence="12 13">
    <name type="scientific">Sporothrix brasiliensis 5110</name>
    <dbReference type="NCBI Taxonomy" id="1398154"/>
    <lineage>
        <taxon>Eukaryota</taxon>
        <taxon>Fungi</taxon>
        <taxon>Dikarya</taxon>
        <taxon>Ascomycota</taxon>
        <taxon>Pezizomycotina</taxon>
        <taxon>Sordariomycetes</taxon>
        <taxon>Sordariomycetidae</taxon>
        <taxon>Ophiostomatales</taxon>
        <taxon>Ophiostomataceae</taxon>
        <taxon>Sporothrix</taxon>
    </lineage>
</organism>
<dbReference type="InterPro" id="IPR036224">
    <property type="entry name" value="GINS_bundle-like_dom_sf"/>
</dbReference>
<feature type="domain" description="DNA replication complex GINS protein PSF2 N-terminal" evidence="11">
    <location>
        <begin position="11"/>
        <end position="69"/>
    </location>
</feature>
<dbReference type="InterPro" id="IPR056784">
    <property type="entry name" value="PSF2_N"/>
</dbReference>
<accession>A0A0C2EK94</accession>
<evidence type="ECO:0000256" key="5">
    <source>
        <dbReference type="ARBA" id="ARBA00022705"/>
    </source>
</evidence>
<dbReference type="VEuPathDB" id="FungiDB:SPBR_08574"/>